<reference evidence="1 2" key="1">
    <citation type="submission" date="2015-11" db="EMBL/GenBank/DDBJ databases">
        <title>Exploring the genomic traits of fungus-feeding bacterial genus Collimonas.</title>
        <authorList>
            <person name="Song C."/>
            <person name="Schmidt R."/>
            <person name="de Jager V."/>
            <person name="Krzyzanowska D."/>
            <person name="Jongedijk E."/>
            <person name="Cankar K."/>
            <person name="Beekwilder J."/>
            <person name="van Veen A."/>
            <person name="de Boer W."/>
            <person name="van Veen J.A."/>
            <person name="Garbeva P."/>
        </authorList>
    </citation>
    <scope>NUCLEOTIDE SEQUENCE [LARGE SCALE GENOMIC DNA]</scope>
    <source>
        <strain evidence="1 2">Ter6</strain>
    </source>
</reference>
<name>A0A127PBH9_9BURK</name>
<proteinExistence type="predicted"/>
<dbReference type="PATRIC" id="fig|158899.10.peg.2511"/>
<dbReference type="RefSeq" id="WP_236904649.1">
    <property type="nucleotide sequence ID" value="NZ_CP013232.1"/>
</dbReference>
<accession>A0A127PBH9</accession>
<dbReference type="AlphaFoldDB" id="A0A127PBH9"/>
<sequence>MNTIVNGSFGTRTAYNQSDLVDGGTSFTQVATSDGFVMATVGQPTFSANYLGTLEGFTVDNGGSNTSFVYATGLAYSYTIPNGKKGASTILIPMPGSFTMPVRKGETWNLRLTWNPEIGQAPQVEFYWIPDLDSAQGQAGVPAGQQASIMKQAMNTLRDELQSGKVQGSMLLSAQQAIDSRVHDLAHILGDSVSQSSSEQDRQQFLGRLQKIVCSAAPQGQKSDNTVDPQVLQELIASFGKLSGHTFSAQQNGLIEAGVRALVQINDNDANRRDLSLINRNIGLFIDNMQQVLDKQFSNNERRLLTRALVRIVGDGTRGDL</sequence>
<evidence type="ECO:0000313" key="1">
    <source>
        <dbReference type="EMBL" id="AMO95189.1"/>
    </source>
</evidence>
<evidence type="ECO:0000313" key="2">
    <source>
        <dbReference type="Proteomes" id="UP000072421"/>
    </source>
</evidence>
<gene>
    <name evidence="1" type="ORF">CFter6_2517</name>
</gene>
<dbReference type="Proteomes" id="UP000072421">
    <property type="component" value="Chromosome"/>
</dbReference>
<protein>
    <submittedName>
        <fullName evidence="1">Uncharacterized protein</fullName>
    </submittedName>
</protein>
<dbReference type="EMBL" id="CP013232">
    <property type="protein sequence ID" value="AMO95189.1"/>
    <property type="molecule type" value="Genomic_DNA"/>
</dbReference>
<organism evidence="1">
    <name type="scientific">Collimonas fungivorans</name>
    <dbReference type="NCBI Taxonomy" id="158899"/>
    <lineage>
        <taxon>Bacteria</taxon>
        <taxon>Pseudomonadati</taxon>
        <taxon>Pseudomonadota</taxon>
        <taxon>Betaproteobacteria</taxon>
        <taxon>Burkholderiales</taxon>
        <taxon>Oxalobacteraceae</taxon>
        <taxon>Collimonas</taxon>
    </lineage>
</organism>